<organism evidence="2">
    <name type="scientific">uncultured Microvirga sp</name>
    <dbReference type="NCBI Taxonomy" id="412392"/>
    <lineage>
        <taxon>Bacteria</taxon>
        <taxon>Pseudomonadati</taxon>
        <taxon>Pseudomonadota</taxon>
        <taxon>Alphaproteobacteria</taxon>
        <taxon>Hyphomicrobiales</taxon>
        <taxon>Methylobacteriaceae</taxon>
        <taxon>Microvirga</taxon>
        <taxon>environmental samples</taxon>
    </lineage>
</organism>
<dbReference type="EMBL" id="CADCUC010000675">
    <property type="protein sequence ID" value="CAA9363455.1"/>
    <property type="molecule type" value="Genomic_DNA"/>
</dbReference>
<name>A0A6J4MQA0_9HYPH</name>
<gene>
    <name evidence="2" type="ORF">AVDCRST_MAG90-3180</name>
</gene>
<protein>
    <submittedName>
        <fullName evidence="2">Uncharacterized protein</fullName>
    </submittedName>
</protein>
<reference evidence="2" key="1">
    <citation type="submission" date="2020-02" db="EMBL/GenBank/DDBJ databases">
        <authorList>
            <person name="Meier V. D."/>
        </authorList>
    </citation>
    <scope>NUCLEOTIDE SEQUENCE</scope>
    <source>
        <strain evidence="2">AVDCRST_MAG90</strain>
    </source>
</reference>
<keyword evidence="1" id="KW-0732">Signal</keyword>
<evidence type="ECO:0000256" key="1">
    <source>
        <dbReference type="SAM" id="SignalP"/>
    </source>
</evidence>
<accession>A0A6J4MQA0</accession>
<evidence type="ECO:0000313" key="2">
    <source>
        <dbReference type="EMBL" id="CAA9363455.1"/>
    </source>
</evidence>
<sequence length="126" mass="12654">MNTLAKAAIVAGFGLSGTAASAADFNGRWSVSMTTDSGICEKSESYFVAIDGGRVRYVAPAGEPGPAITGSVSSSGAVDVGIQKGMARAEVVGRLQGSSGNGTWKAAGFCTGRWSAQKRGPVHAAN</sequence>
<dbReference type="AlphaFoldDB" id="A0A6J4MQA0"/>
<feature type="signal peptide" evidence="1">
    <location>
        <begin position="1"/>
        <end position="22"/>
    </location>
</feature>
<proteinExistence type="predicted"/>
<feature type="chain" id="PRO_5027038753" evidence="1">
    <location>
        <begin position="23"/>
        <end position="126"/>
    </location>
</feature>